<sequence length="86" mass="9842">MTTNTVVASTIWTVFLLAATLTETVFFFLFKKQTKESVRHRRHRRSLEKRSQFQLRSGRSSDNGLSQCPRLVLGSSRGVNEVQSLI</sequence>
<dbReference type="EMBL" id="JAHQIW010002287">
    <property type="protein sequence ID" value="KAJ1354957.1"/>
    <property type="molecule type" value="Genomic_DNA"/>
</dbReference>
<proteinExistence type="predicted"/>
<evidence type="ECO:0000256" key="1">
    <source>
        <dbReference type="SAM" id="MobiDB-lite"/>
    </source>
</evidence>
<organism evidence="3 4">
    <name type="scientific">Parelaphostrongylus tenuis</name>
    <name type="common">Meningeal worm</name>
    <dbReference type="NCBI Taxonomy" id="148309"/>
    <lineage>
        <taxon>Eukaryota</taxon>
        <taxon>Metazoa</taxon>
        <taxon>Ecdysozoa</taxon>
        <taxon>Nematoda</taxon>
        <taxon>Chromadorea</taxon>
        <taxon>Rhabditida</taxon>
        <taxon>Rhabditina</taxon>
        <taxon>Rhabditomorpha</taxon>
        <taxon>Strongyloidea</taxon>
        <taxon>Metastrongylidae</taxon>
        <taxon>Parelaphostrongylus</taxon>
    </lineage>
</organism>
<dbReference type="AlphaFoldDB" id="A0AAD5QLK3"/>
<name>A0AAD5QLK3_PARTN</name>
<feature type="transmembrane region" description="Helical" evidence="2">
    <location>
        <begin position="6"/>
        <end position="30"/>
    </location>
</feature>
<keyword evidence="2" id="KW-1133">Transmembrane helix</keyword>
<keyword evidence="4" id="KW-1185">Reference proteome</keyword>
<comment type="caution">
    <text evidence="3">The sequence shown here is derived from an EMBL/GenBank/DDBJ whole genome shotgun (WGS) entry which is preliminary data.</text>
</comment>
<protein>
    <submittedName>
        <fullName evidence="3">Uncharacterized protein</fullName>
    </submittedName>
</protein>
<keyword evidence="2" id="KW-0812">Transmembrane</keyword>
<gene>
    <name evidence="3" type="ORF">KIN20_012056</name>
</gene>
<accession>A0AAD5QLK3</accession>
<dbReference type="Proteomes" id="UP001196413">
    <property type="component" value="Unassembled WGS sequence"/>
</dbReference>
<feature type="compositionally biased region" description="Polar residues" evidence="1">
    <location>
        <begin position="52"/>
        <end position="66"/>
    </location>
</feature>
<evidence type="ECO:0000313" key="4">
    <source>
        <dbReference type="Proteomes" id="UP001196413"/>
    </source>
</evidence>
<feature type="region of interest" description="Disordered" evidence="1">
    <location>
        <begin position="40"/>
        <end position="69"/>
    </location>
</feature>
<reference evidence="3" key="1">
    <citation type="submission" date="2021-06" db="EMBL/GenBank/DDBJ databases">
        <title>Parelaphostrongylus tenuis whole genome reference sequence.</title>
        <authorList>
            <person name="Garwood T.J."/>
            <person name="Larsen P.A."/>
            <person name="Fountain-Jones N.M."/>
            <person name="Garbe J.R."/>
            <person name="Macchietto M.G."/>
            <person name="Kania S.A."/>
            <person name="Gerhold R.W."/>
            <person name="Richards J.E."/>
            <person name="Wolf T.M."/>
        </authorList>
    </citation>
    <scope>NUCLEOTIDE SEQUENCE</scope>
    <source>
        <strain evidence="3">MNPRO001-30</strain>
        <tissue evidence="3">Meninges</tissue>
    </source>
</reference>
<evidence type="ECO:0000313" key="3">
    <source>
        <dbReference type="EMBL" id="KAJ1354957.1"/>
    </source>
</evidence>
<keyword evidence="2" id="KW-0472">Membrane</keyword>
<evidence type="ECO:0000256" key="2">
    <source>
        <dbReference type="SAM" id="Phobius"/>
    </source>
</evidence>